<evidence type="ECO:0000256" key="1">
    <source>
        <dbReference type="ARBA" id="ARBA00005564"/>
    </source>
</evidence>
<dbReference type="OrthoDB" id="9790815at2"/>
<proteinExistence type="inferred from homology"/>
<sequence>MTAGQELIFYIGTYNSEKENAIHWGAMDRNTGELRLLGGTAGIENPTYLDFDESISVLYAASEVGESKVAAYSANLVNGELTILNVQPTGSSGACHVSRTSDGKYLLTTGYSDGTISVLALEEDGKVGEIVSKIKHSGRGLRDDRQSEAHPHSVFEDPHHKYIVVSDLGMDDVNLYRLDEGKLVTHREISLPPGSGPRHVAFHPSGKWVYGTNELNSTVTAYAYDATFGDLKILQHASTLPEDVVMDNNTSSHLLVAPCGRWLYASNRGHDSIVQYVIDQDTGMLRAVNWVSSGGKTPRHFNILPGGFLLTANQDSSLVASYRIDPETGNLVSTGYTLEVTRPVCICPVEKAKAKSKVI</sequence>
<dbReference type="InterPro" id="IPR050282">
    <property type="entry name" value="Cycloisomerase_2"/>
</dbReference>
<dbReference type="PANTHER" id="PTHR30344">
    <property type="entry name" value="6-PHOSPHOGLUCONOLACTONASE-RELATED"/>
    <property type="match status" value="1"/>
</dbReference>
<dbReference type="InterPro" id="IPR011048">
    <property type="entry name" value="Haem_d1_sf"/>
</dbReference>
<dbReference type="Proteomes" id="UP000189059">
    <property type="component" value="Unassembled WGS sequence"/>
</dbReference>
<dbReference type="PANTHER" id="PTHR30344:SF1">
    <property type="entry name" value="6-PHOSPHOGLUCONOLACTONASE"/>
    <property type="match status" value="1"/>
</dbReference>
<gene>
    <name evidence="3" type="ORF">BBD40_25970</name>
    <name evidence="2" type="ORF">BBD41_11555</name>
</gene>
<dbReference type="RefSeq" id="WP_077570706.1">
    <property type="nucleotide sequence ID" value="NZ_CP016809.1"/>
</dbReference>
<evidence type="ECO:0000313" key="2">
    <source>
        <dbReference type="EMBL" id="ANY76535.1"/>
    </source>
</evidence>
<dbReference type="Gene3D" id="2.130.10.10">
    <property type="entry name" value="YVTN repeat-like/Quinoprotein amine dehydrogenase"/>
    <property type="match status" value="1"/>
</dbReference>
<evidence type="ECO:0000313" key="4">
    <source>
        <dbReference type="Proteomes" id="UP000189059"/>
    </source>
</evidence>
<dbReference type="AlphaFoldDB" id="A0A1B2E981"/>
<reference evidence="3 4" key="2">
    <citation type="submission" date="2016-12" db="EMBL/GenBank/DDBJ databases">
        <title>Genome sequencing and description of Paenibacillus sp. nov. from high altitude lake in the Indian Trans- Himalayas.</title>
        <authorList>
            <person name="Kiran S."/>
            <person name="Swarnkar M.K."/>
            <person name="Rana A."/>
            <person name="Tewari R."/>
            <person name="Gulati A."/>
        </authorList>
    </citation>
    <scope>NUCLEOTIDE SEQUENCE [LARGE SCALE GENOMIC DNA]</scope>
    <source>
        <strain evidence="3 4">IHBB 9951</strain>
    </source>
</reference>
<comment type="similarity">
    <text evidence="1">Belongs to the cycloisomerase 2 family.</text>
</comment>
<keyword evidence="4" id="KW-1185">Reference proteome</keyword>
<dbReference type="GO" id="GO:0017057">
    <property type="term" value="F:6-phosphogluconolactonase activity"/>
    <property type="evidence" value="ECO:0007669"/>
    <property type="project" value="TreeGrafter"/>
</dbReference>
<dbReference type="EMBL" id="CP016809">
    <property type="protein sequence ID" value="ANY76535.1"/>
    <property type="molecule type" value="Genomic_DNA"/>
</dbReference>
<dbReference type="InterPro" id="IPR019405">
    <property type="entry name" value="Lactonase_7-beta_prop"/>
</dbReference>
<dbReference type="SUPFAM" id="SSF51004">
    <property type="entry name" value="C-terminal (heme d1) domain of cytochrome cd1-nitrite reductase"/>
    <property type="match status" value="1"/>
</dbReference>
<dbReference type="KEGG" id="pib:BBD41_11555"/>
<protein>
    <submittedName>
        <fullName evidence="2">6-phosphogluconolactonase</fullName>
    </submittedName>
</protein>
<dbReference type="EMBL" id="MRVI01000002">
    <property type="protein sequence ID" value="OOC59518.1"/>
    <property type="molecule type" value="Genomic_DNA"/>
</dbReference>
<name>A0A1B2E981_9BACL</name>
<accession>A0A1B2E981</accession>
<organism evidence="2">
    <name type="scientific">Paenibacillus ihbetae</name>
    <dbReference type="NCBI Taxonomy" id="1870820"/>
    <lineage>
        <taxon>Bacteria</taxon>
        <taxon>Bacillati</taxon>
        <taxon>Bacillota</taxon>
        <taxon>Bacilli</taxon>
        <taxon>Bacillales</taxon>
        <taxon>Paenibacillaceae</taxon>
        <taxon>Paenibacillus</taxon>
    </lineage>
</organism>
<evidence type="ECO:0000313" key="3">
    <source>
        <dbReference type="EMBL" id="OOC59518.1"/>
    </source>
</evidence>
<reference evidence="2" key="1">
    <citation type="submission" date="2016-08" db="EMBL/GenBank/DDBJ databases">
        <title>Complete Genome Seqeunce of Paenibacillus sp. nov. IHBB 9852 from high altitute lake of Indian trans-Himalayas.</title>
        <authorList>
            <person name="Kiran S."/>
            <person name="Swarnkar M.K."/>
            <person name="Rana A."/>
            <person name="Tewari R."/>
            <person name="Gulati A."/>
        </authorList>
    </citation>
    <scope>NUCLEOTIDE SEQUENCE [LARGE SCALE GENOMIC DNA]</scope>
    <source>
        <strain evidence="2">IHBB 9852</strain>
    </source>
</reference>
<dbReference type="InterPro" id="IPR015943">
    <property type="entry name" value="WD40/YVTN_repeat-like_dom_sf"/>
</dbReference>
<dbReference type="Pfam" id="PF10282">
    <property type="entry name" value="Lactonase"/>
    <property type="match status" value="1"/>
</dbReference>